<gene>
    <name evidence="2" type="ORF">E2C01_006123</name>
</gene>
<protein>
    <submittedName>
        <fullName evidence="2">Uncharacterized protein</fullName>
    </submittedName>
</protein>
<reference evidence="2 3" key="1">
    <citation type="submission" date="2019-05" db="EMBL/GenBank/DDBJ databases">
        <title>Another draft genome of Portunus trituberculatus and its Hox gene families provides insights of decapod evolution.</title>
        <authorList>
            <person name="Jeong J.-H."/>
            <person name="Song I."/>
            <person name="Kim S."/>
            <person name="Choi T."/>
            <person name="Kim D."/>
            <person name="Ryu S."/>
            <person name="Kim W."/>
        </authorList>
    </citation>
    <scope>NUCLEOTIDE SEQUENCE [LARGE SCALE GENOMIC DNA]</scope>
    <source>
        <tissue evidence="2">Muscle</tissue>
    </source>
</reference>
<accession>A0A5B7CX20</accession>
<feature type="compositionally biased region" description="Basic and acidic residues" evidence="1">
    <location>
        <begin position="1"/>
        <end position="24"/>
    </location>
</feature>
<feature type="region of interest" description="Disordered" evidence="1">
    <location>
        <begin position="69"/>
        <end position="92"/>
    </location>
</feature>
<dbReference type="EMBL" id="VSRR010000277">
    <property type="protein sequence ID" value="MPC13391.1"/>
    <property type="molecule type" value="Genomic_DNA"/>
</dbReference>
<dbReference type="AlphaFoldDB" id="A0A5B7CX20"/>
<feature type="region of interest" description="Disordered" evidence="1">
    <location>
        <begin position="1"/>
        <end position="26"/>
    </location>
</feature>
<comment type="caution">
    <text evidence="2">The sequence shown here is derived from an EMBL/GenBank/DDBJ whole genome shotgun (WGS) entry which is preliminary data.</text>
</comment>
<evidence type="ECO:0000313" key="3">
    <source>
        <dbReference type="Proteomes" id="UP000324222"/>
    </source>
</evidence>
<organism evidence="2 3">
    <name type="scientific">Portunus trituberculatus</name>
    <name type="common">Swimming crab</name>
    <name type="synonym">Neptunus trituberculatus</name>
    <dbReference type="NCBI Taxonomy" id="210409"/>
    <lineage>
        <taxon>Eukaryota</taxon>
        <taxon>Metazoa</taxon>
        <taxon>Ecdysozoa</taxon>
        <taxon>Arthropoda</taxon>
        <taxon>Crustacea</taxon>
        <taxon>Multicrustacea</taxon>
        <taxon>Malacostraca</taxon>
        <taxon>Eumalacostraca</taxon>
        <taxon>Eucarida</taxon>
        <taxon>Decapoda</taxon>
        <taxon>Pleocyemata</taxon>
        <taxon>Brachyura</taxon>
        <taxon>Eubrachyura</taxon>
        <taxon>Portunoidea</taxon>
        <taxon>Portunidae</taxon>
        <taxon>Portuninae</taxon>
        <taxon>Portunus</taxon>
    </lineage>
</organism>
<sequence length="92" mass="9817">MLVHNNKEVDRGKEGGKEGGERLGEQGISSCCHSVTYPVKENTLALIAQHHSMGVLMNTAVWEGRLGRMATSTSEGAATPQEGKYNKSSSQG</sequence>
<name>A0A5B7CX20_PORTR</name>
<keyword evidence="3" id="KW-1185">Reference proteome</keyword>
<proteinExistence type="predicted"/>
<evidence type="ECO:0000313" key="2">
    <source>
        <dbReference type="EMBL" id="MPC13391.1"/>
    </source>
</evidence>
<evidence type="ECO:0000256" key="1">
    <source>
        <dbReference type="SAM" id="MobiDB-lite"/>
    </source>
</evidence>
<dbReference type="Proteomes" id="UP000324222">
    <property type="component" value="Unassembled WGS sequence"/>
</dbReference>